<dbReference type="GO" id="GO:0005737">
    <property type="term" value="C:cytoplasm"/>
    <property type="evidence" value="ECO:0007669"/>
    <property type="project" value="UniProtKB-SubCell"/>
</dbReference>
<dbReference type="VEuPathDB" id="VectorBase:HLOH_045422"/>
<evidence type="ECO:0000313" key="6">
    <source>
        <dbReference type="Proteomes" id="UP000821853"/>
    </source>
</evidence>
<comment type="subcellular location">
    <subcellularLocation>
        <location evidence="1">Cytoplasm</location>
    </subcellularLocation>
</comment>
<evidence type="ECO:0000259" key="4">
    <source>
        <dbReference type="SMART" id="SM00225"/>
    </source>
</evidence>
<keyword evidence="2" id="KW-0963">Cytoplasm</keyword>
<accession>A0A9J6FFZ7</accession>
<dbReference type="InterPro" id="IPR039885">
    <property type="entry name" value="BTBD10/KCTD20_BTB/POZ"/>
</dbReference>
<sequence length="418" mass="46193">MRRSAGIQPGRGQPLSCSQSGTGRADSSSGSDPSWTESRDLPWALSPGSEIMAAGGLDGGGGGALPPTAPWAALSWMGPANRVTLVVGNQRFYVDPSIFALRPDTMLARMFGSSLENNITKPNERGEYEVAKGISAVIFRAILDYYETGVVVCPPGVAVPELREACDYLLIPFDVKTIKCRDLRGLFQELANEGARRQFEEYLEELVVSRMALAAEKGDRECLIVVLLDGDTTEWDEEHPPKTGEEHAQVIHSTAMYRFLKYIENRDVAKKVLKERGMKKIWVGIEGYPTRKERVKRRPDGRAEVIYFYVQRPYLQMSWEKEEAKSRHVDFVCLKNRGNPNRAASIDGPPPVANRMAIQPAEGAEDVFAGNATNGPVFAPLRPQRGAEVGASARPQQQATVFPKERYPTAIFPPDDLL</sequence>
<name>A0A9J6FFZ7_HAELO</name>
<dbReference type="AlphaFoldDB" id="A0A9J6FFZ7"/>
<keyword evidence="6" id="KW-1185">Reference proteome</keyword>
<evidence type="ECO:0000313" key="5">
    <source>
        <dbReference type="EMBL" id="KAH9361901.1"/>
    </source>
</evidence>
<feature type="compositionally biased region" description="Polar residues" evidence="3">
    <location>
        <begin position="15"/>
        <end position="36"/>
    </location>
</feature>
<dbReference type="InterPro" id="IPR039886">
    <property type="entry name" value="BTBD10/KCTD20"/>
</dbReference>
<dbReference type="OrthoDB" id="10034757at2759"/>
<reference evidence="5 6" key="1">
    <citation type="journal article" date="2020" name="Cell">
        <title>Large-Scale Comparative Analyses of Tick Genomes Elucidate Their Genetic Diversity and Vector Capacities.</title>
        <authorList>
            <consortium name="Tick Genome and Microbiome Consortium (TIGMIC)"/>
            <person name="Jia N."/>
            <person name="Wang J."/>
            <person name="Shi W."/>
            <person name="Du L."/>
            <person name="Sun Y."/>
            <person name="Zhan W."/>
            <person name="Jiang J.F."/>
            <person name="Wang Q."/>
            <person name="Zhang B."/>
            <person name="Ji P."/>
            <person name="Bell-Sakyi L."/>
            <person name="Cui X.M."/>
            <person name="Yuan T.T."/>
            <person name="Jiang B.G."/>
            <person name="Yang W.F."/>
            <person name="Lam T.T."/>
            <person name="Chang Q.C."/>
            <person name="Ding S.J."/>
            <person name="Wang X.J."/>
            <person name="Zhu J.G."/>
            <person name="Ruan X.D."/>
            <person name="Zhao L."/>
            <person name="Wei J.T."/>
            <person name="Ye R.Z."/>
            <person name="Que T.C."/>
            <person name="Du C.H."/>
            <person name="Zhou Y.H."/>
            <person name="Cheng J.X."/>
            <person name="Dai P.F."/>
            <person name="Guo W.B."/>
            <person name="Han X.H."/>
            <person name="Huang E.J."/>
            <person name="Li L.F."/>
            <person name="Wei W."/>
            <person name="Gao Y.C."/>
            <person name="Liu J.Z."/>
            <person name="Shao H.Z."/>
            <person name="Wang X."/>
            <person name="Wang C.C."/>
            <person name="Yang T.C."/>
            <person name="Huo Q.B."/>
            <person name="Li W."/>
            <person name="Chen H.Y."/>
            <person name="Chen S.E."/>
            <person name="Zhou L.G."/>
            <person name="Ni X.B."/>
            <person name="Tian J.H."/>
            <person name="Sheng Y."/>
            <person name="Liu T."/>
            <person name="Pan Y.S."/>
            <person name="Xia L.Y."/>
            <person name="Li J."/>
            <person name="Zhao F."/>
            <person name="Cao W.C."/>
        </authorList>
    </citation>
    <scope>NUCLEOTIDE SEQUENCE [LARGE SCALE GENOMIC DNA]</scope>
    <source>
        <strain evidence="5">HaeL-2018</strain>
    </source>
</reference>
<proteinExistence type="predicted"/>
<dbReference type="EMBL" id="JABSTR010000001">
    <property type="protein sequence ID" value="KAH9361901.1"/>
    <property type="molecule type" value="Genomic_DNA"/>
</dbReference>
<feature type="domain" description="BTB" evidence="4">
    <location>
        <begin position="81"/>
        <end position="186"/>
    </location>
</feature>
<dbReference type="InterPro" id="IPR000210">
    <property type="entry name" value="BTB/POZ_dom"/>
</dbReference>
<dbReference type="CDD" id="cd18318">
    <property type="entry name" value="BTB_POZ_KCTD20-like"/>
    <property type="match status" value="1"/>
</dbReference>
<organism evidence="5 6">
    <name type="scientific">Haemaphysalis longicornis</name>
    <name type="common">Bush tick</name>
    <dbReference type="NCBI Taxonomy" id="44386"/>
    <lineage>
        <taxon>Eukaryota</taxon>
        <taxon>Metazoa</taxon>
        <taxon>Ecdysozoa</taxon>
        <taxon>Arthropoda</taxon>
        <taxon>Chelicerata</taxon>
        <taxon>Arachnida</taxon>
        <taxon>Acari</taxon>
        <taxon>Parasitiformes</taxon>
        <taxon>Ixodida</taxon>
        <taxon>Ixodoidea</taxon>
        <taxon>Ixodidae</taxon>
        <taxon>Haemaphysalinae</taxon>
        <taxon>Haemaphysalis</taxon>
    </lineage>
</organism>
<dbReference type="PANTHER" id="PTHR21637">
    <property type="entry name" value="BTB/POZ DOMAIN-CONTAINING PROTEIN 10-RELATED"/>
    <property type="match status" value="1"/>
</dbReference>
<comment type="caution">
    <text evidence="5">The sequence shown here is derived from an EMBL/GenBank/DDBJ whole genome shotgun (WGS) entry which is preliminary data.</text>
</comment>
<dbReference type="Gene3D" id="3.30.710.10">
    <property type="entry name" value="Potassium Channel Kv1.1, Chain A"/>
    <property type="match status" value="1"/>
</dbReference>
<dbReference type="GO" id="GO:0042327">
    <property type="term" value="P:positive regulation of phosphorylation"/>
    <property type="evidence" value="ECO:0007669"/>
    <property type="project" value="TreeGrafter"/>
</dbReference>
<dbReference type="SMART" id="SM00225">
    <property type="entry name" value="BTB"/>
    <property type="match status" value="1"/>
</dbReference>
<evidence type="ECO:0000256" key="3">
    <source>
        <dbReference type="SAM" id="MobiDB-lite"/>
    </source>
</evidence>
<protein>
    <recommendedName>
        <fullName evidence="4">BTB domain-containing protein</fullName>
    </recommendedName>
</protein>
<feature type="region of interest" description="Disordered" evidence="3">
    <location>
        <begin position="1"/>
        <end position="41"/>
    </location>
</feature>
<dbReference type="Pfam" id="PF16017">
    <property type="entry name" value="BTB_3"/>
    <property type="match status" value="1"/>
</dbReference>
<dbReference type="SUPFAM" id="SSF54695">
    <property type="entry name" value="POZ domain"/>
    <property type="match status" value="1"/>
</dbReference>
<dbReference type="Proteomes" id="UP000821853">
    <property type="component" value="Chromosome 1"/>
</dbReference>
<dbReference type="PANTHER" id="PTHR21637:SF0">
    <property type="entry name" value="AT10158P"/>
    <property type="match status" value="1"/>
</dbReference>
<evidence type="ECO:0000256" key="2">
    <source>
        <dbReference type="ARBA" id="ARBA00022490"/>
    </source>
</evidence>
<dbReference type="InterPro" id="IPR011333">
    <property type="entry name" value="SKP1/BTB/POZ_sf"/>
</dbReference>
<evidence type="ECO:0000256" key="1">
    <source>
        <dbReference type="ARBA" id="ARBA00004496"/>
    </source>
</evidence>
<dbReference type="OMA" id="TEWDEEH"/>
<gene>
    <name evidence="5" type="ORF">HPB48_003690</name>
</gene>